<feature type="compositionally biased region" description="Polar residues" evidence="2">
    <location>
        <begin position="955"/>
        <end position="972"/>
    </location>
</feature>
<sequence>MVDKDSNKAEVVEELAAAEEAAAAAAASATSTPPFTRRLYTVLPSPLVVRISVGGAAGPRNRNSTSGPTTSAPAAAEESFSLVTGNPLDFAMIIRLAPDLVEEIKRVEAQGGTARIKFDSNANNTSGNVIDVGGKDFRFTWSREMGDLCDIYEERQSGEDGNGLLVESGCAWRKLNVQRILDESTKKHVKMRSEEAERKHKLRKAIVLDPGNPSMKSQMKALAAVEVNPWRTFKQKKEPAFKKRKVEPPPVGSGGPPKSVYKSGLTSTTPAKGRHSVSPLPSPPEHSGTPASPFGAGNLTKVHTSVEDVSPIQAPGKENVTRSEKEMHVRAISGAVREKPGLKGNLGSKPMDLQSFLVSLLMENPKGMSLKALEKAVGDKIPNSARKIEPIIKKIANFQAPGRYFLKRGVELENLKKPSSESGSSPDDVCHQTPAPEENHDQMPAPKLEFAENATTEELEEQTHLNSKLGEESNSLEKIDSQHHSPDLFGDKKVSDNSEGPAASSTDSGSDSDSDSDSSESGSDSGSHSRSRSKSRSPVGSGSGSSSDSESDASSNSKEGSDEDVDIMTSDDDRESKHKLQASEPGFSASPIPWTSDGGPVQNGSDEKQDGHGFDEVEIEKNLPDDDQETEMAVVANSIPHKKGEKPVKETKPSSPDHHEHQESLVYMGNLFSGRENMAKDGFKHEHSDSSERISKGKSKRGSDVKHFDEKSERGKRLKAGSLTHPQTSRGRDSLFSDSPHRLSPERLIEDTYKGPPSQMANRAVRDGNTDSDLQKGYNQAIQGKSSSDSQQSGWRSVDLGARVKAPDMADRPGKHAESLGRSVKYPERSLHMQGFPILKDKVYREIHDADGYPNEKKLPTSSKEGSVGDGESVPPDPHYAKHGEVVGKFMEAGQVSNSHMGDNNRINVDRSPVLNGRGSMLQRELSDLELGELREPIPEDTSTVKKQFERRSSFKQSENKPSTSDYWNSDLSKAKPAGKTSIDSGKLSPPQLRVGLPSNPEGSSKRRTPERHTEDLTRPHHRVLQSQPQHPSRVDHAEVGSHFYKSADVSGKSRHNEAGASRGIGLEDLSDRRKDTSLIESNDAGQKRRESSSEDNSCSYSKYEKEEPEFKGPIKDFSQFQEYVQEYYEKYDSYSSLNKILEKYRNEFQKLGKDLENAKGRDMERYNNILGHLKESYRQCGARHKRLKKIFVVLHEELKVTNPNQSISKYNFSSTNLPLICLIFCCSLL</sequence>
<organism evidence="4 5">
    <name type="scientific">Nyssa sinensis</name>
    <dbReference type="NCBI Taxonomy" id="561372"/>
    <lineage>
        <taxon>Eukaryota</taxon>
        <taxon>Viridiplantae</taxon>
        <taxon>Streptophyta</taxon>
        <taxon>Embryophyta</taxon>
        <taxon>Tracheophyta</taxon>
        <taxon>Spermatophyta</taxon>
        <taxon>Magnoliopsida</taxon>
        <taxon>eudicotyledons</taxon>
        <taxon>Gunneridae</taxon>
        <taxon>Pentapetalae</taxon>
        <taxon>asterids</taxon>
        <taxon>Cornales</taxon>
        <taxon>Nyssaceae</taxon>
        <taxon>Nyssa</taxon>
    </lineage>
</organism>
<dbReference type="PROSITE" id="PS51980">
    <property type="entry name" value="OCEL"/>
    <property type="match status" value="1"/>
</dbReference>
<proteinExistence type="predicted"/>
<feature type="compositionally biased region" description="Basic and acidic residues" evidence="2">
    <location>
        <begin position="469"/>
        <end position="496"/>
    </location>
</feature>
<feature type="compositionally biased region" description="Low complexity" evidence="2">
    <location>
        <begin position="536"/>
        <end position="558"/>
    </location>
</feature>
<reference evidence="4 5" key="1">
    <citation type="submission" date="2019-09" db="EMBL/GenBank/DDBJ databases">
        <title>A chromosome-level genome assembly of the Chinese tupelo Nyssa sinensis.</title>
        <authorList>
            <person name="Yang X."/>
            <person name="Kang M."/>
            <person name="Yang Y."/>
            <person name="Xiong H."/>
            <person name="Wang M."/>
            <person name="Zhang Z."/>
            <person name="Wang Z."/>
            <person name="Wu H."/>
            <person name="Ma T."/>
            <person name="Liu J."/>
            <person name="Xi Z."/>
        </authorList>
    </citation>
    <scope>NUCLEOTIDE SEQUENCE [LARGE SCALE GENOMIC DNA]</scope>
    <source>
        <strain evidence="4">J267</strain>
        <tissue evidence="4">Leaf</tissue>
    </source>
</reference>
<feature type="compositionally biased region" description="Basic and acidic residues" evidence="2">
    <location>
        <begin position="730"/>
        <end position="753"/>
    </location>
</feature>
<dbReference type="Pfam" id="PF07303">
    <property type="entry name" value="Occludin_ELL"/>
    <property type="match status" value="1"/>
</dbReference>
<evidence type="ECO:0000259" key="3">
    <source>
        <dbReference type="PROSITE" id="PS51980"/>
    </source>
</evidence>
<feature type="compositionally biased region" description="Polar residues" evidence="2">
    <location>
        <begin position="895"/>
        <end position="907"/>
    </location>
</feature>
<feature type="compositionally biased region" description="Basic and acidic residues" evidence="2">
    <location>
        <begin position="677"/>
        <end position="715"/>
    </location>
</feature>
<dbReference type="Proteomes" id="UP000325577">
    <property type="component" value="Linkage Group LG12"/>
</dbReference>
<feature type="compositionally biased region" description="Basic and acidic residues" evidence="2">
    <location>
        <begin position="645"/>
        <end position="663"/>
    </location>
</feature>
<dbReference type="PANTHER" id="PTHR38372:SF2">
    <property type="entry name" value="DENTIN SIALOPHOSPHOPROTEIN-LIKE PROTEIN"/>
    <property type="match status" value="1"/>
</dbReference>
<dbReference type="OrthoDB" id="4869960at2759"/>
<feature type="compositionally biased region" description="Basic and acidic residues" evidence="2">
    <location>
        <begin position="849"/>
        <end position="859"/>
    </location>
</feature>
<feature type="region of interest" description="Disordered" evidence="2">
    <location>
        <begin position="235"/>
        <end position="325"/>
    </location>
</feature>
<keyword evidence="1" id="KW-0175">Coiled coil</keyword>
<dbReference type="AlphaFoldDB" id="A0A5J5BG37"/>
<keyword evidence="5" id="KW-1185">Reference proteome</keyword>
<feature type="compositionally biased region" description="Acidic residues" evidence="2">
    <location>
        <begin position="561"/>
        <end position="573"/>
    </location>
</feature>
<feature type="compositionally biased region" description="Basic and acidic residues" evidence="2">
    <location>
        <begin position="932"/>
        <end position="953"/>
    </location>
</feature>
<feature type="compositionally biased region" description="Basic and acidic residues" evidence="2">
    <location>
        <begin position="805"/>
        <end position="827"/>
    </location>
</feature>
<evidence type="ECO:0000313" key="4">
    <source>
        <dbReference type="EMBL" id="KAA8541709.1"/>
    </source>
</evidence>
<evidence type="ECO:0000256" key="1">
    <source>
        <dbReference type="SAM" id="Coils"/>
    </source>
</evidence>
<evidence type="ECO:0000256" key="2">
    <source>
        <dbReference type="SAM" id="MobiDB-lite"/>
    </source>
</evidence>
<feature type="compositionally biased region" description="Basic and acidic residues" evidence="2">
    <location>
        <begin position="605"/>
        <end position="624"/>
    </location>
</feature>
<feature type="coiled-coil region" evidence="1">
    <location>
        <begin position="1135"/>
        <end position="1162"/>
    </location>
</feature>
<protein>
    <recommendedName>
        <fullName evidence="3">OCEL domain-containing protein</fullName>
    </recommendedName>
</protein>
<feature type="domain" description="OCEL" evidence="3">
    <location>
        <begin position="1106"/>
        <end position="1214"/>
    </location>
</feature>
<feature type="compositionally biased region" description="Low complexity" evidence="2">
    <location>
        <begin position="519"/>
        <end position="528"/>
    </location>
</feature>
<gene>
    <name evidence="4" type="ORF">F0562_022861</name>
</gene>
<feature type="region of interest" description="Disordered" evidence="2">
    <location>
        <begin position="849"/>
        <end position="1106"/>
    </location>
</feature>
<evidence type="ECO:0000313" key="5">
    <source>
        <dbReference type="Proteomes" id="UP000325577"/>
    </source>
</evidence>
<accession>A0A5J5BG37</accession>
<name>A0A5J5BG37_9ASTE</name>
<dbReference type="PANTHER" id="PTHR38372">
    <property type="entry name" value="DENTIN SIALOPHOSPHOPROTEIN-LIKE PROTEIN"/>
    <property type="match status" value="1"/>
</dbReference>
<dbReference type="InterPro" id="IPR010844">
    <property type="entry name" value="Occludin_ELL"/>
</dbReference>
<feature type="region of interest" description="Disordered" evidence="2">
    <location>
        <begin position="416"/>
        <end position="827"/>
    </location>
</feature>
<dbReference type="EMBL" id="CM018035">
    <property type="protein sequence ID" value="KAA8541709.1"/>
    <property type="molecule type" value="Genomic_DNA"/>
</dbReference>